<reference evidence="1 2" key="1">
    <citation type="submission" date="2020-08" db="EMBL/GenBank/DDBJ databases">
        <title>Genomic Encyclopedia of Type Strains, Phase III (KMG-III): the genomes of soil and plant-associated and newly described type strains.</title>
        <authorList>
            <person name="Whitman W."/>
        </authorList>
    </citation>
    <scope>NUCLEOTIDE SEQUENCE [LARGE SCALE GENOMIC DNA]</scope>
    <source>
        <strain evidence="1 2">CECT 8693</strain>
    </source>
</reference>
<gene>
    <name evidence="1" type="ORF">FHR92_003730</name>
</gene>
<dbReference type="RefSeq" id="WP_281377102.1">
    <property type="nucleotide sequence ID" value="NZ_JACJIP010000028.1"/>
</dbReference>
<evidence type="ECO:0000313" key="2">
    <source>
        <dbReference type="Proteomes" id="UP000567067"/>
    </source>
</evidence>
<accession>A0A7W3XT46</accession>
<dbReference type="Proteomes" id="UP000567067">
    <property type="component" value="Unassembled WGS sequence"/>
</dbReference>
<comment type="caution">
    <text evidence="1">The sequence shown here is derived from an EMBL/GenBank/DDBJ whole genome shotgun (WGS) entry which is preliminary data.</text>
</comment>
<dbReference type="AlphaFoldDB" id="A0A7W3XT46"/>
<organism evidence="1 2">
    <name type="scientific">Fontibacillus solani</name>
    <dbReference type="NCBI Taxonomy" id="1572857"/>
    <lineage>
        <taxon>Bacteria</taxon>
        <taxon>Bacillati</taxon>
        <taxon>Bacillota</taxon>
        <taxon>Bacilli</taxon>
        <taxon>Bacillales</taxon>
        <taxon>Paenibacillaceae</taxon>
        <taxon>Fontibacillus</taxon>
    </lineage>
</organism>
<evidence type="ECO:0000313" key="1">
    <source>
        <dbReference type="EMBL" id="MBA9087246.1"/>
    </source>
</evidence>
<sequence length="41" mass="4760">MKKNDIARQEIMVNQPQAGNQNVRIINGMQLIKIHLNVYKP</sequence>
<name>A0A7W3XT46_9BACL</name>
<protein>
    <submittedName>
        <fullName evidence="1">Uncharacterized protein</fullName>
    </submittedName>
</protein>
<keyword evidence="2" id="KW-1185">Reference proteome</keyword>
<dbReference type="EMBL" id="JACJIP010000028">
    <property type="protein sequence ID" value="MBA9087246.1"/>
    <property type="molecule type" value="Genomic_DNA"/>
</dbReference>
<proteinExistence type="predicted"/>